<dbReference type="Pfam" id="PF00732">
    <property type="entry name" value="GMC_oxred_N"/>
    <property type="match status" value="1"/>
</dbReference>
<comment type="similarity">
    <text evidence="2">Belongs to the GMC oxidoreductase family.</text>
</comment>
<evidence type="ECO:0000256" key="4">
    <source>
        <dbReference type="ARBA" id="ARBA00022827"/>
    </source>
</evidence>
<accession>A0A5E7FW27</accession>
<dbReference type="InterPro" id="IPR051473">
    <property type="entry name" value="P2Ox-like"/>
</dbReference>
<evidence type="ECO:0000256" key="3">
    <source>
        <dbReference type="ARBA" id="ARBA00022630"/>
    </source>
</evidence>
<feature type="domain" description="FAD dependent oxidoreductase" evidence="8">
    <location>
        <begin position="6"/>
        <end position="40"/>
    </location>
</feature>
<name>A0A5E7FW27_PSEFL</name>
<dbReference type="EC" id="1.1.3.-" evidence="10"/>
<feature type="domain" description="Glucose-methanol-choline oxidoreductase C-terminal" evidence="9">
    <location>
        <begin position="433"/>
        <end position="488"/>
    </location>
</feature>
<evidence type="ECO:0000259" key="9">
    <source>
        <dbReference type="Pfam" id="PF05199"/>
    </source>
</evidence>
<proteinExistence type="inferred from homology"/>
<dbReference type="SUPFAM" id="SSF51905">
    <property type="entry name" value="FAD/NAD(P)-binding domain"/>
    <property type="match status" value="1"/>
</dbReference>
<dbReference type="InterPro" id="IPR012132">
    <property type="entry name" value="GMC_OxRdtase"/>
</dbReference>
<evidence type="ECO:0000259" key="8">
    <source>
        <dbReference type="Pfam" id="PF01266"/>
    </source>
</evidence>
<feature type="binding site" evidence="6">
    <location>
        <position position="229"/>
    </location>
    <ligand>
        <name>FAD</name>
        <dbReference type="ChEBI" id="CHEBI:57692"/>
    </ligand>
</feature>
<dbReference type="AlphaFoldDB" id="A0A5E7FW27"/>
<protein>
    <submittedName>
        <fullName evidence="10">6'''-hydroxyparomomycin C oxidase</fullName>
        <ecNumber evidence="10">1.1.3.-</ecNumber>
    </submittedName>
</protein>
<keyword evidence="5 10" id="KW-0560">Oxidoreductase</keyword>
<evidence type="ECO:0000256" key="1">
    <source>
        <dbReference type="ARBA" id="ARBA00001974"/>
    </source>
</evidence>
<dbReference type="GO" id="GO:0050660">
    <property type="term" value="F:flavin adenine dinucleotide binding"/>
    <property type="evidence" value="ECO:0007669"/>
    <property type="project" value="InterPro"/>
</dbReference>
<dbReference type="Gene3D" id="3.50.50.60">
    <property type="entry name" value="FAD/NAD(P)-binding domain"/>
    <property type="match status" value="2"/>
</dbReference>
<evidence type="ECO:0000313" key="10">
    <source>
        <dbReference type="EMBL" id="VVO42934.1"/>
    </source>
</evidence>
<sequence>MKVQPDVIVIGSGIGGATTARRLAENGVNVLMLERGDWVPREEENWSVASVFFDKRYTAHDTWLDAKGAEFRPSIYYNVGGCTKFYGGSMIRFRERDFEALEHEAGVAPAWPISYAQLEPYYDEAEKLFKVHGDDADDPTAPWRSHPYPYPRVADEPIVAEMASAMRRAGARTSALPLAVDYAASGSCILCKTCDGFPCKVAAKLEAETALVRPALATGHVTLQTHALVKRLVLSADGATVTGVEVDLDGEPQTLTAKLVVVACGAVNSAALLLRSACPAAPNGVANSSDVVGRHYMAHNQTALMGISFRENTTTFQKTLALNEFYFGAPDYPFPLGHAQMLGKLQGGMLSANVPFMPKAVGSSMARHSIDWIAFSEDLPDPHSRVLIKDGKIQLAIRRNNLAPHKQLVKRLAALLRGAGYPIVLTKPLLKHSTAHQCGTVRFGNDPRTSALDTYCRSHDHANLFVIDASFMPSSAAVNPALTIVAQALRAADHILAHDFAIGADSRNPLGTAGAGHD</sequence>
<dbReference type="InterPro" id="IPR036188">
    <property type="entry name" value="FAD/NAD-bd_sf"/>
</dbReference>
<dbReference type="EMBL" id="CABVHW010000041">
    <property type="protein sequence ID" value="VVO42934.1"/>
    <property type="molecule type" value="Genomic_DNA"/>
</dbReference>
<dbReference type="PANTHER" id="PTHR42784">
    <property type="entry name" value="PYRANOSE 2-OXIDASE"/>
    <property type="match status" value="1"/>
</dbReference>
<evidence type="ECO:0000256" key="2">
    <source>
        <dbReference type="ARBA" id="ARBA00010790"/>
    </source>
</evidence>
<comment type="cofactor">
    <cofactor evidence="1 6">
        <name>FAD</name>
        <dbReference type="ChEBI" id="CHEBI:57692"/>
    </cofactor>
</comment>
<reference evidence="10 11" key="1">
    <citation type="submission" date="2019-09" db="EMBL/GenBank/DDBJ databases">
        <authorList>
            <person name="Chandra G."/>
            <person name="Truman W A."/>
        </authorList>
    </citation>
    <scope>NUCLEOTIDE SEQUENCE [LARGE SCALE GENOMIC DNA]</scope>
    <source>
        <strain evidence="10">PS710</strain>
    </source>
</reference>
<gene>
    <name evidence="10" type="primary">livQ</name>
    <name evidence="10" type="ORF">PS710_06117</name>
</gene>
<evidence type="ECO:0000259" key="7">
    <source>
        <dbReference type="Pfam" id="PF00732"/>
    </source>
</evidence>
<dbReference type="PIRSF" id="PIRSF000137">
    <property type="entry name" value="Alcohol_oxidase"/>
    <property type="match status" value="1"/>
</dbReference>
<keyword evidence="4 6" id="KW-0274">FAD</keyword>
<dbReference type="InterPro" id="IPR006076">
    <property type="entry name" value="FAD-dep_OxRdtase"/>
</dbReference>
<dbReference type="InterPro" id="IPR000172">
    <property type="entry name" value="GMC_OxRdtase_N"/>
</dbReference>
<dbReference type="GO" id="GO:0016614">
    <property type="term" value="F:oxidoreductase activity, acting on CH-OH group of donors"/>
    <property type="evidence" value="ECO:0007669"/>
    <property type="project" value="InterPro"/>
</dbReference>
<dbReference type="Pfam" id="PF05199">
    <property type="entry name" value="GMC_oxred_C"/>
    <property type="match status" value="1"/>
</dbReference>
<organism evidence="10 11">
    <name type="scientific">Pseudomonas fluorescens</name>
    <dbReference type="NCBI Taxonomy" id="294"/>
    <lineage>
        <taxon>Bacteria</taxon>
        <taxon>Pseudomonadati</taxon>
        <taxon>Pseudomonadota</taxon>
        <taxon>Gammaproteobacteria</taxon>
        <taxon>Pseudomonadales</taxon>
        <taxon>Pseudomonadaceae</taxon>
        <taxon>Pseudomonas</taxon>
    </lineage>
</organism>
<keyword evidence="3" id="KW-0285">Flavoprotein</keyword>
<dbReference type="PANTHER" id="PTHR42784:SF1">
    <property type="entry name" value="PYRANOSE 2-OXIDASE"/>
    <property type="match status" value="1"/>
</dbReference>
<dbReference type="Pfam" id="PF01266">
    <property type="entry name" value="DAO"/>
    <property type="match status" value="1"/>
</dbReference>
<dbReference type="Proteomes" id="UP000381093">
    <property type="component" value="Unassembled WGS sequence"/>
</dbReference>
<dbReference type="InterPro" id="IPR007867">
    <property type="entry name" value="GMC_OxRtase_C"/>
</dbReference>
<dbReference type="RefSeq" id="WP_150767848.1">
    <property type="nucleotide sequence ID" value="NZ_CABVHW010000041.1"/>
</dbReference>
<feature type="domain" description="Glucose-methanol-choline oxidoreductase N-terminal" evidence="7">
    <location>
        <begin position="79"/>
        <end position="297"/>
    </location>
</feature>
<evidence type="ECO:0000313" key="11">
    <source>
        <dbReference type="Proteomes" id="UP000381093"/>
    </source>
</evidence>
<evidence type="ECO:0000256" key="5">
    <source>
        <dbReference type="ARBA" id="ARBA00023002"/>
    </source>
</evidence>
<evidence type="ECO:0000256" key="6">
    <source>
        <dbReference type="PIRSR" id="PIRSR000137-2"/>
    </source>
</evidence>